<gene>
    <name evidence="2" type="ORF">RM812_07105</name>
</gene>
<sequence>MAAGIDEVLAGLLGSGGEAAAQAVPAPAGREVGQQPADGGRASAGGCPGHRVPDSLSGDPAAGVADRLVNIHLGQLRQLASQRAQAQTRIDFSMNSRWNTHYEADVDSLGQEIEQAREHGPELLEQYLVRPMSQQCWQTLALATRSAACTGWLGSPSIHPAWNRQKRLRGRVIQDALATVEVMPGTRAGAVWRHTSRTGRAYYAERAAVYESLLQLLDYQLADVGDQGIIVMDGDGTDAAYQRAHRKLKLATRHIVEDPWFIGSRTQAQRRPSRRRCIRCFPHPSRRCGRSALPRPQPTDGAYCWFIVSVLPGRRGHGRRERRGRGEGGAAVVPRAPGVDQENGRGLLITDALAARWDTGDGWGG</sequence>
<dbReference type="Proteomes" id="UP001180724">
    <property type="component" value="Unassembled WGS sequence"/>
</dbReference>
<evidence type="ECO:0000313" key="3">
    <source>
        <dbReference type="Proteomes" id="UP001180724"/>
    </source>
</evidence>
<feature type="compositionally biased region" description="Low complexity" evidence="1">
    <location>
        <begin position="330"/>
        <end position="339"/>
    </location>
</feature>
<dbReference type="EMBL" id="JAVRFH010000005">
    <property type="protein sequence ID" value="MDT0609996.1"/>
    <property type="molecule type" value="Genomic_DNA"/>
</dbReference>
<protein>
    <recommendedName>
        <fullName evidence="4">Transposase</fullName>
    </recommendedName>
</protein>
<feature type="region of interest" description="Disordered" evidence="1">
    <location>
        <begin position="315"/>
        <end position="339"/>
    </location>
</feature>
<accession>A0ABU3AII9</accession>
<evidence type="ECO:0008006" key="4">
    <source>
        <dbReference type="Google" id="ProtNLM"/>
    </source>
</evidence>
<evidence type="ECO:0000256" key="1">
    <source>
        <dbReference type="SAM" id="MobiDB-lite"/>
    </source>
</evidence>
<evidence type="ECO:0000313" key="2">
    <source>
        <dbReference type="EMBL" id="MDT0609996.1"/>
    </source>
</evidence>
<organism evidence="2 3">
    <name type="scientific">Streptomyces lancefieldiae</name>
    <dbReference type="NCBI Taxonomy" id="3075520"/>
    <lineage>
        <taxon>Bacteria</taxon>
        <taxon>Bacillati</taxon>
        <taxon>Actinomycetota</taxon>
        <taxon>Actinomycetes</taxon>
        <taxon>Kitasatosporales</taxon>
        <taxon>Streptomycetaceae</taxon>
        <taxon>Streptomyces</taxon>
    </lineage>
</organism>
<proteinExistence type="predicted"/>
<name>A0ABU3AII9_9ACTN</name>
<feature type="region of interest" description="Disordered" evidence="1">
    <location>
        <begin position="24"/>
        <end position="47"/>
    </location>
</feature>
<reference evidence="2" key="1">
    <citation type="submission" date="2024-05" db="EMBL/GenBank/DDBJ databases">
        <title>30 novel species of actinomycetes from the DSMZ collection.</title>
        <authorList>
            <person name="Nouioui I."/>
        </authorList>
    </citation>
    <scope>NUCLEOTIDE SEQUENCE</scope>
    <source>
        <strain evidence="2">DSM 40712</strain>
    </source>
</reference>
<keyword evidence="3" id="KW-1185">Reference proteome</keyword>
<dbReference type="RefSeq" id="WP_311571538.1">
    <property type="nucleotide sequence ID" value="NZ_JAVRFH010000005.1"/>
</dbReference>
<comment type="caution">
    <text evidence="2">The sequence shown here is derived from an EMBL/GenBank/DDBJ whole genome shotgun (WGS) entry which is preliminary data.</text>
</comment>